<keyword evidence="1" id="KW-0238">DNA-binding</keyword>
<evidence type="ECO:0000256" key="1">
    <source>
        <dbReference type="ARBA" id="ARBA00023125"/>
    </source>
</evidence>
<evidence type="ECO:0000313" key="3">
    <source>
        <dbReference type="EMBL" id="TDQ37443.1"/>
    </source>
</evidence>
<dbReference type="PANTHER" id="PTHR46558">
    <property type="entry name" value="TRACRIPTIONAL REGULATORY PROTEIN-RELATED-RELATED"/>
    <property type="match status" value="1"/>
</dbReference>
<dbReference type="InterPro" id="IPR010982">
    <property type="entry name" value="Lambda_DNA-bd_dom_sf"/>
</dbReference>
<dbReference type="EMBL" id="SNYJ01000013">
    <property type="protein sequence ID" value="TDQ37443.1"/>
    <property type="molecule type" value="Genomic_DNA"/>
</dbReference>
<sequence>MLKNRVREMRARYSFTQSDLAKAIGATRQTVGMIEKGDYAPSVALALKISQVFNEKLEDVFWLEEEKDA</sequence>
<dbReference type="OrthoDB" id="9808239at2"/>
<dbReference type="SUPFAM" id="SSF47413">
    <property type="entry name" value="lambda repressor-like DNA-binding domains"/>
    <property type="match status" value="1"/>
</dbReference>
<keyword evidence="4" id="KW-1185">Reference proteome</keyword>
<name>A0A4R6TYH1_9BACI</name>
<proteinExistence type="predicted"/>
<dbReference type="InterPro" id="IPR001387">
    <property type="entry name" value="Cro/C1-type_HTH"/>
</dbReference>
<dbReference type="CDD" id="cd00093">
    <property type="entry name" value="HTH_XRE"/>
    <property type="match status" value="1"/>
</dbReference>
<organism evidence="3 4">
    <name type="scientific">Aureibacillus halotolerans</name>
    <dbReference type="NCBI Taxonomy" id="1508390"/>
    <lineage>
        <taxon>Bacteria</taxon>
        <taxon>Bacillati</taxon>
        <taxon>Bacillota</taxon>
        <taxon>Bacilli</taxon>
        <taxon>Bacillales</taxon>
        <taxon>Bacillaceae</taxon>
        <taxon>Aureibacillus</taxon>
    </lineage>
</organism>
<reference evidence="3 4" key="1">
    <citation type="submission" date="2019-03" db="EMBL/GenBank/DDBJ databases">
        <title>Genomic Encyclopedia of Type Strains, Phase IV (KMG-IV): sequencing the most valuable type-strain genomes for metagenomic binning, comparative biology and taxonomic classification.</title>
        <authorList>
            <person name="Goeker M."/>
        </authorList>
    </citation>
    <scope>NUCLEOTIDE SEQUENCE [LARGE SCALE GENOMIC DNA]</scope>
    <source>
        <strain evidence="3 4">DSM 28697</strain>
    </source>
</reference>
<protein>
    <submittedName>
        <fullName evidence="3">Putative transcriptional regulator</fullName>
    </submittedName>
</protein>
<dbReference type="Gene3D" id="1.10.260.40">
    <property type="entry name" value="lambda repressor-like DNA-binding domains"/>
    <property type="match status" value="1"/>
</dbReference>
<dbReference type="PANTHER" id="PTHR46558:SF4">
    <property type="entry name" value="DNA-BIDING PHAGE PROTEIN"/>
    <property type="match status" value="1"/>
</dbReference>
<comment type="caution">
    <text evidence="3">The sequence shown here is derived from an EMBL/GenBank/DDBJ whole genome shotgun (WGS) entry which is preliminary data.</text>
</comment>
<dbReference type="GO" id="GO:0003677">
    <property type="term" value="F:DNA binding"/>
    <property type="evidence" value="ECO:0007669"/>
    <property type="project" value="UniProtKB-KW"/>
</dbReference>
<dbReference type="PROSITE" id="PS50943">
    <property type="entry name" value="HTH_CROC1"/>
    <property type="match status" value="1"/>
</dbReference>
<dbReference type="SMART" id="SM00530">
    <property type="entry name" value="HTH_XRE"/>
    <property type="match status" value="1"/>
</dbReference>
<gene>
    <name evidence="3" type="ORF">EV213_11378</name>
</gene>
<evidence type="ECO:0000259" key="2">
    <source>
        <dbReference type="PROSITE" id="PS50943"/>
    </source>
</evidence>
<feature type="domain" description="HTH cro/C1-type" evidence="2">
    <location>
        <begin position="6"/>
        <end position="60"/>
    </location>
</feature>
<dbReference type="RefSeq" id="WP_133581285.1">
    <property type="nucleotide sequence ID" value="NZ_SNYJ01000013.1"/>
</dbReference>
<accession>A0A4R6TYH1</accession>
<dbReference type="Proteomes" id="UP000295632">
    <property type="component" value="Unassembled WGS sequence"/>
</dbReference>
<dbReference type="Pfam" id="PF01381">
    <property type="entry name" value="HTH_3"/>
    <property type="match status" value="1"/>
</dbReference>
<evidence type="ECO:0000313" key="4">
    <source>
        <dbReference type="Proteomes" id="UP000295632"/>
    </source>
</evidence>
<dbReference type="AlphaFoldDB" id="A0A4R6TYH1"/>